<dbReference type="Gene3D" id="2.30.42.10">
    <property type="match status" value="2"/>
</dbReference>
<organism evidence="5 6">
    <name type="scientific">Psychroflexus salinarum</name>
    <dbReference type="NCBI Taxonomy" id="546024"/>
    <lineage>
        <taxon>Bacteria</taxon>
        <taxon>Pseudomonadati</taxon>
        <taxon>Bacteroidota</taxon>
        <taxon>Flavobacteriia</taxon>
        <taxon>Flavobacteriales</taxon>
        <taxon>Flavobacteriaceae</taxon>
        <taxon>Psychroflexus</taxon>
    </lineage>
</organism>
<dbReference type="InterPro" id="IPR001478">
    <property type="entry name" value="PDZ"/>
</dbReference>
<comment type="caution">
    <text evidence="5">The sequence shown here is derived from an EMBL/GenBank/DDBJ whole genome shotgun (WGS) entry which is preliminary data.</text>
</comment>
<dbReference type="SUPFAM" id="SSF50494">
    <property type="entry name" value="Trypsin-like serine proteases"/>
    <property type="match status" value="1"/>
</dbReference>
<dbReference type="Pfam" id="PF13180">
    <property type="entry name" value="PDZ_2"/>
    <property type="match status" value="1"/>
</dbReference>
<dbReference type="Gene3D" id="2.40.10.120">
    <property type="match status" value="1"/>
</dbReference>
<reference evidence="6" key="1">
    <citation type="journal article" date="2019" name="Int. J. Syst. Evol. Microbiol.">
        <title>The Global Catalogue of Microorganisms (GCM) 10K type strain sequencing project: providing services to taxonomists for standard genome sequencing and annotation.</title>
        <authorList>
            <consortium name="The Broad Institute Genomics Platform"/>
            <consortium name="The Broad Institute Genome Sequencing Center for Infectious Disease"/>
            <person name="Wu L."/>
            <person name="Ma J."/>
        </authorList>
    </citation>
    <scope>NUCLEOTIDE SEQUENCE [LARGE SCALE GENOMIC DNA]</scope>
    <source>
        <strain evidence="6">CCUG 56752</strain>
    </source>
</reference>
<evidence type="ECO:0000256" key="2">
    <source>
        <dbReference type="ARBA" id="ARBA00022670"/>
    </source>
</evidence>
<dbReference type="InterPro" id="IPR001940">
    <property type="entry name" value="Peptidase_S1C"/>
</dbReference>
<dbReference type="SMART" id="SM00228">
    <property type="entry name" value="PDZ"/>
    <property type="match status" value="2"/>
</dbReference>
<dbReference type="Pfam" id="PF13365">
    <property type="entry name" value="Trypsin_2"/>
    <property type="match status" value="1"/>
</dbReference>
<evidence type="ECO:0000259" key="4">
    <source>
        <dbReference type="PROSITE" id="PS50106"/>
    </source>
</evidence>
<protein>
    <submittedName>
        <fullName evidence="5">Trypsin-like peptidase domain-containing protein</fullName>
    </submittedName>
</protein>
<sequence>MKKNVQLLSIALFASVLSISGYKIFDKESESVTQEYKIPWQNQNNNTKTQLASYTGETSELNFTEAAKKTVNAVVHVKNVTTFRQSRNPFDYSYGSGETRKAIRGAGSGVILSPDGLIVTNNHVIEGASEVQVTLNNNKTYVAEVLGKAPGNDIALLKIDATELDFLAFGDSNDVQVGEWVLAVGNPFNLTSTVTAGIVSAKARDLGRSDSNFQSFIQTDAAVNPGNSGGALVNTRGELIGINTAITSQTGSFIGYSFAIPSNNAKKIVEDLIEFGNVRKAILGVKVIELNSAFAKQLEVESSQGVYIKDVEEGSGAHEAGLREGDIINSIDDIKIRKFADMTGYLNSKNPGETVMVSYLRNDKQLTTDVTLDIFKVYQIKDIGVEVTEISEADLKKYGAESGVLINKVLPNSFTKSDISGLLITKINEKKVNSIEDVRAIIDNKDPDDPMLVTFLSLNGQEKTYVFR</sequence>
<keyword evidence="2" id="KW-0645">Protease</keyword>
<dbReference type="PANTHER" id="PTHR22939">
    <property type="entry name" value="SERINE PROTEASE FAMILY S1C HTRA-RELATED"/>
    <property type="match status" value="1"/>
</dbReference>
<feature type="domain" description="PDZ" evidence="4">
    <location>
        <begin position="272"/>
        <end position="363"/>
    </location>
</feature>
<dbReference type="InterPro" id="IPR009003">
    <property type="entry name" value="Peptidase_S1_PA"/>
</dbReference>
<evidence type="ECO:0000313" key="6">
    <source>
        <dbReference type="Proteomes" id="UP001597049"/>
    </source>
</evidence>
<dbReference type="PANTHER" id="PTHR22939:SF129">
    <property type="entry name" value="SERINE PROTEASE HTRA2, MITOCHONDRIAL"/>
    <property type="match status" value="1"/>
</dbReference>
<keyword evidence="6" id="KW-1185">Reference proteome</keyword>
<gene>
    <name evidence="5" type="ORF">ACFQ0R_10570</name>
</gene>
<dbReference type="SUPFAM" id="SSF50156">
    <property type="entry name" value="PDZ domain-like"/>
    <property type="match status" value="2"/>
</dbReference>
<keyword evidence="3" id="KW-0378">Hydrolase</keyword>
<name>A0ABW3GQZ3_9FLAO</name>
<dbReference type="PROSITE" id="PS50106">
    <property type="entry name" value="PDZ"/>
    <property type="match status" value="1"/>
</dbReference>
<accession>A0ABW3GQZ3</accession>
<dbReference type="EMBL" id="JBHTIV010000010">
    <property type="protein sequence ID" value="MFD0933039.1"/>
    <property type="molecule type" value="Genomic_DNA"/>
</dbReference>
<proteinExistence type="inferred from homology"/>
<dbReference type="PRINTS" id="PR00834">
    <property type="entry name" value="PROTEASES2C"/>
</dbReference>
<evidence type="ECO:0000256" key="3">
    <source>
        <dbReference type="ARBA" id="ARBA00022801"/>
    </source>
</evidence>
<evidence type="ECO:0000313" key="5">
    <source>
        <dbReference type="EMBL" id="MFD0933039.1"/>
    </source>
</evidence>
<dbReference type="InterPro" id="IPR036034">
    <property type="entry name" value="PDZ_sf"/>
</dbReference>
<comment type="similarity">
    <text evidence="1">Belongs to the peptidase S1C family.</text>
</comment>
<dbReference type="RefSeq" id="WP_379658344.1">
    <property type="nucleotide sequence ID" value="NZ_JBHTIV010000010.1"/>
</dbReference>
<evidence type="ECO:0000256" key="1">
    <source>
        <dbReference type="ARBA" id="ARBA00010541"/>
    </source>
</evidence>
<dbReference type="Proteomes" id="UP001597049">
    <property type="component" value="Unassembled WGS sequence"/>
</dbReference>